<comment type="caution">
    <text evidence="1">The sequence shown here is derived from an EMBL/GenBank/DDBJ whole genome shotgun (WGS) entry which is preliminary data.</text>
</comment>
<dbReference type="EMBL" id="JAGSOY010000105">
    <property type="protein sequence ID" value="MBU2713796.1"/>
    <property type="molecule type" value="Genomic_DNA"/>
</dbReference>
<reference evidence="1 2" key="1">
    <citation type="submission" date="2021-04" db="EMBL/GenBank/DDBJ databases">
        <authorList>
            <person name="Pira H."/>
            <person name="Risdian C."/>
            <person name="Wink J."/>
        </authorList>
    </citation>
    <scope>NUCLEOTIDE SEQUENCE [LARGE SCALE GENOMIC DNA]</scope>
    <source>
        <strain evidence="1 2">WH53</strain>
    </source>
</reference>
<protein>
    <submittedName>
        <fullName evidence="1">Uncharacterized protein</fullName>
    </submittedName>
</protein>
<keyword evidence="2" id="KW-1185">Reference proteome</keyword>
<evidence type="ECO:0000313" key="1">
    <source>
        <dbReference type="EMBL" id="MBU2713796.1"/>
    </source>
</evidence>
<gene>
    <name evidence="1" type="ORF">KCG35_22340</name>
</gene>
<dbReference type="Proteomes" id="UP000690515">
    <property type="component" value="Unassembled WGS sequence"/>
</dbReference>
<accession>A0ABS5ZI92</accession>
<sequence length="175" mass="20271">MRLPQWPTTAFKNGIPFQLGVFKFKLTKKYIERSEYYSNSEKSNPSAKNFSLILSENEGFTLSIKPPPPNVNAYNFFYIMFINSVKTQPFIRLTDHKKMQVIEAKSHILSKGNAKVISYSKGDFNTFKVIYTNIANYSMTYITHRQLQDQFLIIDNTLLTPSEFDKFIGSIELVL</sequence>
<proteinExistence type="predicted"/>
<organism evidence="1 2">
    <name type="scientific">Zooshikella harenae</name>
    <dbReference type="NCBI Taxonomy" id="2827238"/>
    <lineage>
        <taxon>Bacteria</taxon>
        <taxon>Pseudomonadati</taxon>
        <taxon>Pseudomonadota</taxon>
        <taxon>Gammaproteobacteria</taxon>
        <taxon>Oceanospirillales</taxon>
        <taxon>Zooshikellaceae</taxon>
        <taxon>Zooshikella</taxon>
    </lineage>
</organism>
<name>A0ABS5ZI92_9GAMM</name>
<dbReference type="RefSeq" id="WP_215822080.1">
    <property type="nucleotide sequence ID" value="NZ_JAGSOY010000105.1"/>
</dbReference>
<evidence type="ECO:0000313" key="2">
    <source>
        <dbReference type="Proteomes" id="UP000690515"/>
    </source>
</evidence>